<evidence type="ECO:0000259" key="1">
    <source>
        <dbReference type="Pfam" id="PF16356"/>
    </source>
</evidence>
<proteinExistence type="predicted"/>
<dbReference type="Pfam" id="PF16356">
    <property type="entry name" value="DUF4983"/>
    <property type="match status" value="1"/>
</dbReference>
<dbReference type="AlphaFoldDB" id="A0A3N4PV66"/>
<dbReference type="InterPro" id="IPR002591">
    <property type="entry name" value="Phosphodiest/P_Trfase"/>
</dbReference>
<reference evidence="2 3" key="1">
    <citation type="submission" date="2018-11" db="EMBL/GenBank/DDBJ databases">
        <title>Chitinophaga lutea sp.nov., isolate from arsenic contaminated soil.</title>
        <authorList>
            <person name="Zong Y."/>
        </authorList>
    </citation>
    <scope>NUCLEOTIDE SEQUENCE [LARGE SCALE GENOMIC DNA]</scope>
    <source>
        <strain evidence="2 3">ZY74</strain>
    </source>
</reference>
<gene>
    <name evidence="2" type="ORF">EGT74_02865</name>
</gene>
<protein>
    <submittedName>
        <fullName evidence="2">DUF4983 domain-containing protein</fullName>
    </submittedName>
</protein>
<dbReference type="GO" id="GO:0004553">
    <property type="term" value="F:hydrolase activity, hydrolyzing O-glycosyl compounds"/>
    <property type="evidence" value="ECO:0007669"/>
    <property type="project" value="UniProtKB-ARBA"/>
</dbReference>
<dbReference type="EMBL" id="RPDH01000001">
    <property type="protein sequence ID" value="RPE12512.1"/>
    <property type="molecule type" value="Genomic_DNA"/>
</dbReference>
<dbReference type="InterPro" id="IPR032309">
    <property type="entry name" value="DUF4983"/>
</dbReference>
<dbReference type="PROSITE" id="PS51257">
    <property type="entry name" value="PROKAR_LIPOPROTEIN"/>
    <property type="match status" value="1"/>
</dbReference>
<organism evidence="2 3">
    <name type="scientific">Chitinophaga lutea</name>
    <dbReference type="NCBI Taxonomy" id="2488634"/>
    <lineage>
        <taxon>Bacteria</taxon>
        <taxon>Pseudomonadati</taxon>
        <taxon>Bacteroidota</taxon>
        <taxon>Chitinophagia</taxon>
        <taxon>Chitinophagales</taxon>
        <taxon>Chitinophagaceae</taxon>
        <taxon>Chitinophaga</taxon>
    </lineage>
</organism>
<dbReference type="GO" id="GO:0005975">
    <property type="term" value="P:carbohydrate metabolic process"/>
    <property type="evidence" value="ECO:0007669"/>
    <property type="project" value="UniProtKB-ARBA"/>
</dbReference>
<name>A0A3N4PV66_9BACT</name>
<dbReference type="Pfam" id="PF13385">
    <property type="entry name" value="Laminin_G_3"/>
    <property type="match status" value="1"/>
</dbReference>
<dbReference type="InterPro" id="IPR017850">
    <property type="entry name" value="Alkaline_phosphatase_core_sf"/>
</dbReference>
<comment type="caution">
    <text evidence="2">The sequence shown here is derived from an EMBL/GenBank/DDBJ whole genome shotgun (WGS) entry which is preliminary data.</text>
</comment>
<dbReference type="Gene3D" id="2.60.120.200">
    <property type="match status" value="1"/>
</dbReference>
<dbReference type="OrthoDB" id="279982at2"/>
<dbReference type="SUPFAM" id="SSF53649">
    <property type="entry name" value="Alkaline phosphatase-like"/>
    <property type="match status" value="1"/>
</dbReference>
<evidence type="ECO:0000313" key="3">
    <source>
        <dbReference type="Proteomes" id="UP000278351"/>
    </source>
</evidence>
<dbReference type="SUPFAM" id="SSF49899">
    <property type="entry name" value="Concanavalin A-like lectins/glucanases"/>
    <property type="match status" value="1"/>
</dbReference>
<dbReference type="Pfam" id="PF01663">
    <property type="entry name" value="Phosphodiest"/>
    <property type="match status" value="1"/>
</dbReference>
<dbReference type="Gene3D" id="3.40.720.10">
    <property type="entry name" value="Alkaline Phosphatase, subunit A"/>
    <property type="match status" value="1"/>
</dbReference>
<feature type="domain" description="DUF4983" evidence="1">
    <location>
        <begin position="478"/>
        <end position="567"/>
    </location>
</feature>
<dbReference type="Proteomes" id="UP000278351">
    <property type="component" value="Unassembled WGS sequence"/>
</dbReference>
<evidence type="ECO:0000313" key="2">
    <source>
        <dbReference type="EMBL" id="RPE12512.1"/>
    </source>
</evidence>
<dbReference type="InterPro" id="IPR013320">
    <property type="entry name" value="ConA-like_dom_sf"/>
</dbReference>
<keyword evidence="3" id="KW-1185">Reference proteome</keyword>
<dbReference type="RefSeq" id="WP_123845023.1">
    <property type="nucleotide sequence ID" value="NZ_RPDH01000001.1"/>
</dbReference>
<accession>A0A3N4PV66</accession>
<sequence>MNKFIPLFLLALAMACNKKAEDMPGDVEYKNDIGQLPGTPKVLYLVIDGARGLSIREIKPPTIWKMRDSAVYTWNGIGDSAAVDGGNWATMLTGVRPIKHGIVNNDYTNSKLGQYPVFFQRIKESKPAMRTVALTASPDLSNKLIGATATENKSLGSDAAVKDAVIAELQKDEASVVLGQFKGVADAGTQFGYDVSVPQYTDAILKTDGYIKEIMNALYARKTYKNERWLVVLTSSRGGAWQQDPEDSTAMGNPRLNTFTLFFNSRFQSKVIVKPQDLRVPYEGKTVRLTGDAAATAVRGRCVDNTIGDIGKLNGLTVELKMKLNRGPNNNFRYTFPPFFSKTKDRTGSTIGWALFKNGQGTTLFLADGSTNLQLVTDASRGSKNTDDGNWHTYTAVFERSGNTYKASLFIDGGNKLTGTYTASREILAPEGPLTVGFNPSNFGNAIDCYITDVKIWNTALPDDIIKDWAPRTYINKEHFYFNNLIGYWPCMDGSGNRFKDYGPNKKDMLIGGAYLWTPFSDLSSYLLPGIADGTKYVPNTFDIPYQILEWLGIRREDSWGLDGHTWPAEFRDYPLYGGI</sequence>